<keyword evidence="2" id="KW-0315">Glutamine amidotransferase</keyword>
<evidence type="ECO:0000256" key="2">
    <source>
        <dbReference type="ARBA" id="ARBA00022962"/>
    </source>
</evidence>
<dbReference type="PANTHER" id="PTHR43418:SF2">
    <property type="entry name" value="BIFUNCTIONAL PROTEIN TRPGD"/>
    <property type="match status" value="1"/>
</dbReference>
<dbReference type="RefSeq" id="WP_385877038.1">
    <property type="nucleotide sequence ID" value="NZ_JBHLXE010000084.1"/>
</dbReference>
<feature type="domain" description="Glutamine amidotransferase" evidence="5">
    <location>
        <begin position="5"/>
        <end position="195"/>
    </location>
</feature>
<reference evidence="6 7" key="1">
    <citation type="submission" date="2024-09" db="EMBL/GenBank/DDBJ databases">
        <authorList>
            <person name="Sun Q."/>
            <person name="Mori K."/>
        </authorList>
    </citation>
    <scope>NUCLEOTIDE SEQUENCE [LARGE SCALE GENOMIC DNA]</scope>
    <source>
        <strain evidence="6 7">CCM 8545</strain>
    </source>
</reference>
<evidence type="ECO:0000313" key="6">
    <source>
        <dbReference type="EMBL" id="MFC0179927.1"/>
    </source>
</evidence>
<dbReference type="Gene3D" id="3.40.50.880">
    <property type="match status" value="1"/>
</dbReference>
<dbReference type="Pfam" id="PF00117">
    <property type="entry name" value="GATase"/>
    <property type="match status" value="1"/>
</dbReference>
<dbReference type="CDD" id="cd01743">
    <property type="entry name" value="GATase1_Anthranilate_Synthase"/>
    <property type="match status" value="1"/>
</dbReference>
<comment type="catalytic activity">
    <reaction evidence="4">
        <text>chorismate + L-glutamine = anthranilate + pyruvate + L-glutamate + H(+)</text>
        <dbReference type="Rhea" id="RHEA:21732"/>
        <dbReference type="ChEBI" id="CHEBI:15361"/>
        <dbReference type="ChEBI" id="CHEBI:15378"/>
        <dbReference type="ChEBI" id="CHEBI:16567"/>
        <dbReference type="ChEBI" id="CHEBI:29748"/>
        <dbReference type="ChEBI" id="CHEBI:29985"/>
        <dbReference type="ChEBI" id="CHEBI:58359"/>
        <dbReference type="EC" id="4.1.3.27"/>
    </reaction>
</comment>
<dbReference type="PRINTS" id="PR00099">
    <property type="entry name" value="CPSGATASE"/>
</dbReference>
<organism evidence="6 7">
    <name type="scientific">Thorsellia kenyensis</name>
    <dbReference type="NCBI Taxonomy" id="1549888"/>
    <lineage>
        <taxon>Bacteria</taxon>
        <taxon>Pseudomonadati</taxon>
        <taxon>Pseudomonadota</taxon>
        <taxon>Gammaproteobacteria</taxon>
        <taxon>Enterobacterales</taxon>
        <taxon>Thorselliaceae</taxon>
        <taxon>Thorsellia</taxon>
    </lineage>
</organism>
<sequence>MANILLLDNFDSFTYNLVDQLRYQKHQVTVYRNSTPLEIIIKKLSELESPIIMLSPGPGRPEDAGCLMDLIKYAKQNYPIIGICLGHQAIIQALGGKVTRAPEIVHGSSSLIFHDEQEMFSLLPNPMSVARYHSLVGTNIPDELIVNSYYDYLTGSAPKDKIVMSVRHRELKIVGYQFHPESILTPQGEKLLNRTLEWCLIEN</sequence>
<evidence type="ECO:0000256" key="3">
    <source>
        <dbReference type="ARBA" id="ARBA00023239"/>
    </source>
</evidence>
<evidence type="ECO:0000259" key="5">
    <source>
        <dbReference type="Pfam" id="PF00117"/>
    </source>
</evidence>
<dbReference type="InterPro" id="IPR006221">
    <property type="entry name" value="TrpG/PapA_dom"/>
</dbReference>
<dbReference type="InterPro" id="IPR017926">
    <property type="entry name" value="GATASE"/>
</dbReference>
<dbReference type="GO" id="GO:0004049">
    <property type="term" value="F:anthranilate synthase activity"/>
    <property type="evidence" value="ECO:0007669"/>
    <property type="project" value="UniProtKB-EC"/>
</dbReference>
<dbReference type="Proteomes" id="UP001589758">
    <property type="component" value="Unassembled WGS sequence"/>
</dbReference>
<evidence type="ECO:0000256" key="4">
    <source>
        <dbReference type="ARBA" id="ARBA00047683"/>
    </source>
</evidence>
<dbReference type="EC" id="4.1.3.27" evidence="1"/>
<dbReference type="EMBL" id="JBHLXE010000084">
    <property type="protein sequence ID" value="MFC0179927.1"/>
    <property type="molecule type" value="Genomic_DNA"/>
</dbReference>
<evidence type="ECO:0000313" key="7">
    <source>
        <dbReference type="Proteomes" id="UP001589758"/>
    </source>
</evidence>
<dbReference type="NCBIfam" id="TIGR00566">
    <property type="entry name" value="trpG_papA"/>
    <property type="match status" value="1"/>
</dbReference>
<dbReference type="InterPro" id="IPR050472">
    <property type="entry name" value="Anth_synth/Amidotransfase"/>
</dbReference>
<evidence type="ECO:0000256" key="1">
    <source>
        <dbReference type="ARBA" id="ARBA00012266"/>
    </source>
</evidence>
<dbReference type="PRINTS" id="PR00097">
    <property type="entry name" value="ANTSNTHASEII"/>
</dbReference>
<keyword evidence="7" id="KW-1185">Reference proteome</keyword>
<keyword evidence="3 6" id="KW-0456">Lyase</keyword>
<dbReference type="SUPFAM" id="SSF52317">
    <property type="entry name" value="Class I glutamine amidotransferase-like"/>
    <property type="match status" value="1"/>
</dbReference>
<dbReference type="InterPro" id="IPR029062">
    <property type="entry name" value="Class_I_gatase-like"/>
</dbReference>
<accession>A0ABV6CAB9</accession>
<name>A0ABV6CAB9_9GAMM</name>
<comment type="caution">
    <text evidence="6">The sequence shown here is derived from an EMBL/GenBank/DDBJ whole genome shotgun (WGS) entry which is preliminary data.</text>
</comment>
<gene>
    <name evidence="6" type="ORF">ACFFIT_07480</name>
</gene>
<dbReference type="PANTHER" id="PTHR43418">
    <property type="entry name" value="MULTIFUNCTIONAL TRYPTOPHAN BIOSYNTHESIS PROTEIN-RELATED"/>
    <property type="match status" value="1"/>
</dbReference>
<protein>
    <recommendedName>
        <fullName evidence="1">anthranilate synthase</fullName>
        <ecNumber evidence="1">4.1.3.27</ecNumber>
    </recommendedName>
</protein>
<dbReference type="PRINTS" id="PR00096">
    <property type="entry name" value="GATASE"/>
</dbReference>
<dbReference type="PROSITE" id="PS51273">
    <property type="entry name" value="GATASE_TYPE_1"/>
    <property type="match status" value="1"/>
</dbReference>
<proteinExistence type="predicted"/>